<dbReference type="RefSeq" id="XP_009157217.1">
    <property type="nucleotide sequence ID" value="XM_009158969.1"/>
</dbReference>
<name>H6BYP3_EXODN</name>
<evidence type="ECO:0000313" key="2">
    <source>
        <dbReference type="Proteomes" id="UP000007304"/>
    </source>
</evidence>
<dbReference type="VEuPathDB" id="FungiDB:HMPREF1120_04823"/>
<evidence type="ECO:0000313" key="1">
    <source>
        <dbReference type="EMBL" id="EHY56756.1"/>
    </source>
</evidence>
<dbReference type="EMBL" id="JH226133">
    <property type="protein sequence ID" value="EHY56756.1"/>
    <property type="molecule type" value="Genomic_DNA"/>
</dbReference>
<protein>
    <submittedName>
        <fullName evidence="1">Uncharacterized protein</fullName>
    </submittedName>
</protein>
<dbReference type="InParanoid" id="H6BYP3"/>
<gene>
    <name evidence="1" type="ORF">HMPREF1120_04823</name>
</gene>
<dbReference type="AlphaFoldDB" id="H6BYP3"/>
<reference evidence="1" key="1">
    <citation type="submission" date="2011-07" db="EMBL/GenBank/DDBJ databases">
        <title>The Genome Sequence of Exophiala (Wangiella) dermatitidis NIH/UT8656.</title>
        <authorList>
            <consortium name="The Broad Institute Genome Sequencing Platform"/>
            <person name="Cuomo C."/>
            <person name="Wang Z."/>
            <person name="Hunicke-Smith S."/>
            <person name="Szanislo P.J."/>
            <person name="Earl A."/>
            <person name="Young S.K."/>
            <person name="Zeng Q."/>
            <person name="Gargeya S."/>
            <person name="Fitzgerald M."/>
            <person name="Haas B."/>
            <person name="Abouelleil A."/>
            <person name="Alvarado L."/>
            <person name="Arachchi H.M."/>
            <person name="Berlin A."/>
            <person name="Brown A."/>
            <person name="Chapman S.B."/>
            <person name="Chen Z."/>
            <person name="Dunbar C."/>
            <person name="Freedman E."/>
            <person name="Gearin G."/>
            <person name="Gellesch M."/>
            <person name="Goldberg J."/>
            <person name="Griggs A."/>
            <person name="Gujja S."/>
            <person name="Heiman D."/>
            <person name="Howarth C."/>
            <person name="Larson L."/>
            <person name="Lui A."/>
            <person name="MacDonald P.J.P."/>
            <person name="Montmayeur A."/>
            <person name="Murphy C."/>
            <person name="Neiman D."/>
            <person name="Pearson M."/>
            <person name="Priest M."/>
            <person name="Roberts A."/>
            <person name="Saif S."/>
            <person name="Shea T."/>
            <person name="Shenoy N."/>
            <person name="Sisk P."/>
            <person name="Stolte C."/>
            <person name="Sykes S."/>
            <person name="Wortman J."/>
            <person name="Nusbaum C."/>
            <person name="Birren B."/>
        </authorList>
    </citation>
    <scope>NUCLEOTIDE SEQUENCE</scope>
    <source>
        <strain evidence="1">NIH/UT8656</strain>
    </source>
</reference>
<accession>H6BYP3</accession>
<dbReference type="Proteomes" id="UP000007304">
    <property type="component" value="Unassembled WGS sequence"/>
</dbReference>
<dbReference type="GeneID" id="20309462"/>
<organism evidence="1 2">
    <name type="scientific">Exophiala dermatitidis (strain ATCC 34100 / CBS 525.76 / NIH/UT8656)</name>
    <name type="common">Black yeast</name>
    <name type="synonym">Wangiella dermatitidis</name>
    <dbReference type="NCBI Taxonomy" id="858893"/>
    <lineage>
        <taxon>Eukaryota</taxon>
        <taxon>Fungi</taxon>
        <taxon>Dikarya</taxon>
        <taxon>Ascomycota</taxon>
        <taxon>Pezizomycotina</taxon>
        <taxon>Eurotiomycetes</taxon>
        <taxon>Chaetothyriomycetidae</taxon>
        <taxon>Chaetothyriales</taxon>
        <taxon>Herpotrichiellaceae</taxon>
        <taxon>Exophiala</taxon>
    </lineage>
</organism>
<dbReference type="HOGENOM" id="CLU_1938163_0_0_1"/>
<sequence length="130" mass="14223">MAMLTAAENWRFWAMGASRPGYSTPANSTEITLSSKNRPSLRLGSCTEFTATNPDGAEFTVTDSNHGRRTHDDRRPRVDFLLQDRCPRLNTLGSCAYCDPNTSTNSSKVKAASRTLVDVAEPATPLMRPG</sequence>
<keyword evidence="2" id="KW-1185">Reference proteome</keyword>
<proteinExistence type="predicted"/>